<dbReference type="InterPro" id="IPR000867">
    <property type="entry name" value="IGFBP-like"/>
</dbReference>
<evidence type="ECO:0000256" key="3">
    <source>
        <dbReference type="ARBA" id="ARBA00022729"/>
    </source>
</evidence>
<dbReference type="InterPro" id="IPR011390">
    <property type="entry name" value="IGFBP_rP_mac25"/>
</dbReference>
<keyword evidence="8" id="KW-1185">Reference proteome</keyword>
<accession>A0AAN8ZSL6</accession>
<dbReference type="AlphaFoldDB" id="A0AAN8ZSL6"/>
<dbReference type="GO" id="GO:0005520">
    <property type="term" value="F:insulin-like growth factor binding"/>
    <property type="evidence" value="ECO:0007669"/>
    <property type="project" value="InterPro"/>
</dbReference>
<dbReference type="GO" id="GO:0001558">
    <property type="term" value="P:regulation of cell growth"/>
    <property type="evidence" value="ECO:0007669"/>
    <property type="project" value="InterPro"/>
</dbReference>
<dbReference type="PANTHER" id="PTHR14186:SF20">
    <property type="entry name" value="CYSTEINE-RICH MOTOR NEURON 1 PROTEIN-LIKE"/>
    <property type="match status" value="1"/>
</dbReference>
<dbReference type="PROSITE" id="PS51323">
    <property type="entry name" value="IGFBP_N_2"/>
    <property type="match status" value="1"/>
</dbReference>
<dbReference type="Gene3D" id="4.10.40.20">
    <property type="match status" value="1"/>
</dbReference>
<evidence type="ECO:0000256" key="4">
    <source>
        <dbReference type="ARBA" id="ARBA00023157"/>
    </source>
</evidence>
<reference evidence="7 8" key="1">
    <citation type="submission" date="2023-11" db="EMBL/GenBank/DDBJ databases">
        <title>Halocaridina rubra genome assembly.</title>
        <authorList>
            <person name="Smith C."/>
        </authorList>
    </citation>
    <scope>NUCLEOTIDE SEQUENCE [LARGE SCALE GENOMIC DNA]</scope>
    <source>
        <strain evidence="7">EP-1</strain>
        <tissue evidence="7">Whole</tissue>
    </source>
</reference>
<evidence type="ECO:0000256" key="2">
    <source>
        <dbReference type="ARBA" id="ARBA00022525"/>
    </source>
</evidence>
<evidence type="ECO:0000313" key="8">
    <source>
        <dbReference type="Proteomes" id="UP001381693"/>
    </source>
</evidence>
<dbReference type="InterPro" id="IPR009030">
    <property type="entry name" value="Growth_fac_rcpt_cys_sf"/>
</dbReference>
<dbReference type="GO" id="GO:0009966">
    <property type="term" value="P:regulation of signal transduction"/>
    <property type="evidence" value="ECO:0007669"/>
    <property type="project" value="TreeGrafter"/>
</dbReference>
<dbReference type="SUPFAM" id="SSF57184">
    <property type="entry name" value="Growth factor receptor domain"/>
    <property type="match status" value="1"/>
</dbReference>
<evidence type="ECO:0000256" key="1">
    <source>
        <dbReference type="ARBA" id="ARBA00004613"/>
    </source>
</evidence>
<feature type="chain" id="PRO_5043050677" description="IGFBP N-terminal domain-containing protein" evidence="5">
    <location>
        <begin position="19"/>
        <end position="138"/>
    </location>
</feature>
<organism evidence="7 8">
    <name type="scientific">Halocaridina rubra</name>
    <name type="common">Hawaiian red shrimp</name>
    <dbReference type="NCBI Taxonomy" id="373956"/>
    <lineage>
        <taxon>Eukaryota</taxon>
        <taxon>Metazoa</taxon>
        <taxon>Ecdysozoa</taxon>
        <taxon>Arthropoda</taxon>
        <taxon>Crustacea</taxon>
        <taxon>Multicrustacea</taxon>
        <taxon>Malacostraca</taxon>
        <taxon>Eumalacostraca</taxon>
        <taxon>Eucarida</taxon>
        <taxon>Decapoda</taxon>
        <taxon>Pleocyemata</taxon>
        <taxon>Caridea</taxon>
        <taxon>Atyoidea</taxon>
        <taxon>Atyidae</taxon>
        <taxon>Halocaridina</taxon>
    </lineage>
</organism>
<feature type="signal peptide" evidence="5">
    <location>
        <begin position="1"/>
        <end position="18"/>
    </location>
</feature>
<evidence type="ECO:0000313" key="7">
    <source>
        <dbReference type="EMBL" id="KAK7002513.1"/>
    </source>
</evidence>
<evidence type="ECO:0000259" key="6">
    <source>
        <dbReference type="PROSITE" id="PS51323"/>
    </source>
</evidence>
<comment type="subcellular location">
    <subcellularLocation>
        <location evidence="1">Secreted</location>
    </subcellularLocation>
</comment>
<feature type="domain" description="IGFBP N-terminal" evidence="6">
    <location>
        <begin position="14"/>
        <end position="80"/>
    </location>
</feature>
<comment type="caution">
    <text evidence="7">The sequence shown here is derived from an EMBL/GenBank/DDBJ whole genome shotgun (WGS) entry which is preliminary data.</text>
</comment>
<gene>
    <name evidence="7" type="ORF">SK128_017855</name>
</gene>
<proteinExistence type="predicted"/>
<evidence type="ECO:0000256" key="5">
    <source>
        <dbReference type="SAM" id="SignalP"/>
    </source>
</evidence>
<dbReference type="EMBL" id="JAXCGZ010023824">
    <property type="protein sequence ID" value="KAK7002513.1"/>
    <property type="molecule type" value="Genomic_DNA"/>
</dbReference>
<keyword evidence="4" id="KW-1015">Disulfide bond</keyword>
<name>A0AAN8ZSL6_HALRR</name>
<sequence>MSLVLKTILHFRSLAVNCACEHAKCTDLDERDCPAGISRDLCGCCAVCAGAVGEECGGPWGIYGECGSGLECHQDSCPPNTSDADCYLYYLTEPGKCTEKKRRTLLDFFKSADASRGIEEIRERRRLRLLHELQNVKK</sequence>
<dbReference type="Proteomes" id="UP001381693">
    <property type="component" value="Unassembled WGS sequence"/>
</dbReference>
<dbReference type="GO" id="GO:0005576">
    <property type="term" value="C:extracellular region"/>
    <property type="evidence" value="ECO:0007669"/>
    <property type="project" value="UniProtKB-SubCell"/>
</dbReference>
<keyword evidence="2" id="KW-0964">Secreted</keyword>
<keyword evidence="3 5" id="KW-0732">Signal</keyword>
<protein>
    <recommendedName>
        <fullName evidence="6">IGFBP N-terminal domain-containing protein</fullName>
    </recommendedName>
</protein>
<dbReference type="PANTHER" id="PTHR14186">
    <property type="entry name" value="INSULIN-LIKE GROWTH FACTOR BINDING PROTEIN-RELATED"/>
    <property type="match status" value="1"/>
</dbReference>
<dbReference type="Pfam" id="PF00219">
    <property type="entry name" value="IGFBP"/>
    <property type="match status" value="1"/>
</dbReference>